<feature type="compositionally biased region" description="Acidic residues" evidence="1">
    <location>
        <begin position="280"/>
        <end position="308"/>
    </location>
</feature>
<dbReference type="Proteomes" id="UP001345219">
    <property type="component" value="Chromosome 13"/>
</dbReference>
<dbReference type="PANTHER" id="PTHR37733">
    <property type="entry name" value="SMAD/FHA DOMAIN-CONTAINING PROTEIN"/>
    <property type="match status" value="1"/>
</dbReference>
<comment type="caution">
    <text evidence="2">The sequence shown here is derived from an EMBL/GenBank/DDBJ whole genome shotgun (WGS) entry which is preliminary data.</text>
</comment>
<sequence length="308" mass="35086">MEMEGEDSSSVQLRAGSEVIFGRGSGFCTDDRTVSRRHVLLRAGDGLTEAVKASFEVLGKNPVWVSSGGNVRVYRTSEKGDLAAGDWLCVSGRQPIWFAVKVIDSLKDLGSESEVEAESLLHVPESDIDPVKEFGFLVIGHEFDQYPKQMFRKVKDWNWFLEEHKKDNSEEDEDDEDEKRKSKPEKRTKRKKFGRKIENEEDEDWTGESEEEKQDLVKPAKAREKMYITRSKGRSLPSKRTKGGEEKSAQERASSWGDRDDVEEDEEDETLGGFIVKDDNGEEEEEGGGGDLKEEEEEEEFIEDDEED</sequence>
<dbReference type="PANTHER" id="PTHR37733:SF1">
    <property type="entry name" value="SMAD_FHA DOMAIN-CONTAINING PROTEIN"/>
    <property type="match status" value="1"/>
</dbReference>
<dbReference type="SUPFAM" id="SSF49879">
    <property type="entry name" value="SMAD/FHA domain"/>
    <property type="match status" value="1"/>
</dbReference>
<organism evidence="2 3">
    <name type="scientific">Trapa incisa</name>
    <dbReference type="NCBI Taxonomy" id="236973"/>
    <lineage>
        <taxon>Eukaryota</taxon>
        <taxon>Viridiplantae</taxon>
        <taxon>Streptophyta</taxon>
        <taxon>Embryophyta</taxon>
        <taxon>Tracheophyta</taxon>
        <taxon>Spermatophyta</taxon>
        <taxon>Magnoliopsida</taxon>
        <taxon>eudicotyledons</taxon>
        <taxon>Gunneridae</taxon>
        <taxon>Pentapetalae</taxon>
        <taxon>rosids</taxon>
        <taxon>malvids</taxon>
        <taxon>Myrtales</taxon>
        <taxon>Lythraceae</taxon>
        <taxon>Trapa</taxon>
    </lineage>
</organism>
<evidence type="ECO:0000313" key="2">
    <source>
        <dbReference type="EMBL" id="KAK4780995.1"/>
    </source>
</evidence>
<reference evidence="2 3" key="1">
    <citation type="journal article" date="2023" name="Hortic Res">
        <title>Pangenome of water caltrop reveals structural variations and asymmetric subgenome divergence after allopolyploidization.</title>
        <authorList>
            <person name="Zhang X."/>
            <person name="Chen Y."/>
            <person name="Wang L."/>
            <person name="Yuan Y."/>
            <person name="Fang M."/>
            <person name="Shi L."/>
            <person name="Lu R."/>
            <person name="Comes H.P."/>
            <person name="Ma Y."/>
            <person name="Chen Y."/>
            <person name="Huang G."/>
            <person name="Zhou Y."/>
            <person name="Zheng Z."/>
            <person name="Qiu Y."/>
        </authorList>
    </citation>
    <scope>NUCLEOTIDE SEQUENCE [LARGE SCALE GENOMIC DNA]</scope>
    <source>
        <tissue evidence="2">Roots</tissue>
    </source>
</reference>
<evidence type="ECO:0000313" key="3">
    <source>
        <dbReference type="Proteomes" id="UP001345219"/>
    </source>
</evidence>
<dbReference type="Gene3D" id="2.60.200.20">
    <property type="match status" value="1"/>
</dbReference>
<feature type="region of interest" description="Disordered" evidence="1">
    <location>
        <begin position="166"/>
        <end position="308"/>
    </location>
</feature>
<feature type="compositionally biased region" description="Acidic residues" evidence="1">
    <location>
        <begin position="260"/>
        <end position="270"/>
    </location>
</feature>
<dbReference type="CDD" id="cd22671">
    <property type="entry name" value="FHA_APTX-like"/>
    <property type="match status" value="1"/>
</dbReference>
<accession>A0AAN7QYL9</accession>
<dbReference type="InterPro" id="IPR008984">
    <property type="entry name" value="SMAD_FHA_dom_sf"/>
</dbReference>
<feature type="compositionally biased region" description="Basic residues" evidence="1">
    <location>
        <begin position="231"/>
        <end position="241"/>
    </location>
</feature>
<dbReference type="AlphaFoldDB" id="A0AAN7QYL9"/>
<feature type="compositionally biased region" description="Acidic residues" evidence="1">
    <location>
        <begin position="199"/>
        <end position="213"/>
    </location>
</feature>
<feature type="compositionally biased region" description="Basic residues" evidence="1">
    <location>
        <begin position="181"/>
        <end position="194"/>
    </location>
</feature>
<proteinExistence type="predicted"/>
<protein>
    <submittedName>
        <fullName evidence="2">Uncharacterized protein</fullName>
    </submittedName>
</protein>
<keyword evidence="3" id="KW-1185">Reference proteome</keyword>
<evidence type="ECO:0000256" key="1">
    <source>
        <dbReference type="SAM" id="MobiDB-lite"/>
    </source>
</evidence>
<gene>
    <name evidence="2" type="ORF">SAY87_017101</name>
</gene>
<dbReference type="EMBL" id="JAXIOK010000001">
    <property type="protein sequence ID" value="KAK4780995.1"/>
    <property type="molecule type" value="Genomic_DNA"/>
</dbReference>
<feature type="compositionally biased region" description="Basic and acidic residues" evidence="1">
    <location>
        <begin position="214"/>
        <end position="227"/>
    </location>
</feature>
<name>A0AAN7QYL9_9MYRT</name>